<keyword evidence="1" id="KW-0472">Membrane</keyword>
<feature type="transmembrane region" description="Helical" evidence="1">
    <location>
        <begin position="44"/>
        <end position="61"/>
    </location>
</feature>
<evidence type="ECO:0000256" key="1">
    <source>
        <dbReference type="SAM" id="Phobius"/>
    </source>
</evidence>
<dbReference type="AlphaFoldDB" id="A0A1M4ZPB5"/>
<comment type="caution">
    <text evidence="2">The sequence shown here is derived from an EMBL/GenBank/DDBJ whole genome shotgun (WGS) entry which is preliminary data.</text>
</comment>
<reference evidence="2" key="1">
    <citation type="submission" date="2016-11" db="EMBL/GenBank/DDBJ databases">
        <authorList>
            <person name="Varghese N."/>
            <person name="Submissions S."/>
        </authorList>
    </citation>
    <scope>NUCLEOTIDE SEQUENCE [LARGE SCALE GENOMIC DNA]</scope>
    <source>
        <strain evidence="2">DSM 16785</strain>
    </source>
</reference>
<sequence>MENKKTTFIWDIIFIIYLIVLIYFATTPKPPFNYSRFPNEDKMWHFLAYGGGMFLFLKTYFHRKILLYLFGGIIFILPIGSEYIQALSPYRYFSMFDALASYAGIFTVILILFIHKKIVLSILNNKK</sequence>
<organism evidence="2 3">
    <name type="scientific">Marinitoga hydrogenitolerans (strain DSM 16785 / JCM 12826 / AT1271)</name>
    <dbReference type="NCBI Taxonomy" id="1122195"/>
    <lineage>
        <taxon>Bacteria</taxon>
        <taxon>Thermotogati</taxon>
        <taxon>Thermotogota</taxon>
        <taxon>Thermotogae</taxon>
        <taxon>Petrotogales</taxon>
        <taxon>Petrotogaceae</taxon>
        <taxon>Marinitoga</taxon>
    </lineage>
</organism>
<evidence type="ECO:0000313" key="2">
    <source>
        <dbReference type="EMBL" id="SHF19642.1"/>
    </source>
</evidence>
<evidence type="ECO:0000313" key="3">
    <source>
        <dbReference type="Proteomes" id="UP000184334"/>
    </source>
</evidence>
<dbReference type="PANTHER" id="PTHR28008">
    <property type="entry name" value="DOMAIN PROTEIN, PUTATIVE (AFU_ORTHOLOGUE AFUA_3G10980)-RELATED"/>
    <property type="match status" value="1"/>
</dbReference>
<accession>A0A1M4ZPB5</accession>
<keyword evidence="1" id="KW-1133">Transmembrane helix</keyword>
<feature type="transmembrane region" description="Helical" evidence="1">
    <location>
        <begin position="7"/>
        <end position="24"/>
    </location>
</feature>
<dbReference type="PANTHER" id="PTHR28008:SF1">
    <property type="entry name" value="DOMAIN PROTEIN, PUTATIVE (AFU_ORTHOLOGUE AFUA_3G10980)-RELATED"/>
    <property type="match status" value="1"/>
</dbReference>
<keyword evidence="3" id="KW-1185">Reference proteome</keyword>
<dbReference type="OrthoDB" id="48778at2"/>
<proteinExistence type="predicted"/>
<feature type="transmembrane region" description="Helical" evidence="1">
    <location>
        <begin position="66"/>
        <end position="86"/>
    </location>
</feature>
<name>A0A1M4ZPB5_MARH1</name>
<feature type="transmembrane region" description="Helical" evidence="1">
    <location>
        <begin position="92"/>
        <end position="114"/>
    </location>
</feature>
<evidence type="ECO:0008006" key="4">
    <source>
        <dbReference type="Google" id="ProtNLM"/>
    </source>
</evidence>
<dbReference type="Proteomes" id="UP000184334">
    <property type="component" value="Unassembled WGS sequence"/>
</dbReference>
<dbReference type="EMBL" id="FQUI01000045">
    <property type="protein sequence ID" value="SHF19642.1"/>
    <property type="molecule type" value="Genomic_DNA"/>
</dbReference>
<protein>
    <recommendedName>
        <fullName evidence="4">VanZ-like domain-containing protein</fullName>
    </recommendedName>
</protein>
<keyword evidence="1" id="KW-0812">Transmembrane</keyword>
<gene>
    <name evidence="2" type="ORF">SAMN02745164_01980</name>
</gene>
<dbReference type="RefSeq" id="WP_072865873.1">
    <property type="nucleotide sequence ID" value="NZ_FQUI01000045.1"/>
</dbReference>